<comment type="caution">
    <text evidence="2">The sequence shown here is derived from an EMBL/GenBank/DDBJ whole genome shotgun (WGS) entry which is preliminary data.</text>
</comment>
<evidence type="ECO:0000313" key="3">
    <source>
        <dbReference type="Proteomes" id="UP000092993"/>
    </source>
</evidence>
<dbReference type="OrthoDB" id="3270417at2759"/>
<name>A0A1C7M780_GRIFR</name>
<protein>
    <recommendedName>
        <fullName evidence="1">DUF6534 domain-containing protein</fullName>
    </recommendedName>
</protein>
<organism evidence="2 3">
    <name type="scientific">Grifola frondosa</name>
    <name type="common">Maitake</name>
    <name type="synonym">Polyporus frondosus</name>
    <dbReference type="NCBI Taxonomy" id="5627"/>
    <lineage>
        <taxon>Eukaryota</taxon>
        <taxon>Fungi</taxon>
        <taxon>Dikarya</taxon>
        <taxon>Basidiomycota</taxon>
        <taxon>Agaricomycotina</taxon>
        <taxon>Agaricomycetes</taxon>
        <taxon>Polyporales</taxon>
        <taxon>Grifolaceae</taxon>
        <taxon>Grifola</taxon>
    </lineage>
</organism>
<dbReference type="Proteomes" id="UP000092993">
    <property type="component" value="Unassembled WGS sequence"/>
</dbReference>
<gene>
    <name evidence="2" type="ORF">A0H81_06960</name>
</gene>
<dbReference type="Pfam" id="PF20152">
    <property type="entry name" value="DUF6534"/>
    <property type="match status" value="1"/>
</dbReference>
<evidence type="ECO:0000259" key="1">
    <source>
        <dbReference type="Pfam" id="PF20152"/>
    </source>
</evidence>
<dbReference type="STRING" id="5627.A0A1C7M780"/>
<accession>A0A1C7M780</accession>
<dbReference type="EMBL" id="LUGG01000007">
    <property type="protein sequence ID" value="OBZ72791.1"/>
    <property type="molecule type" value="Genomic_DNA"/>
</dbReference>
<feature type="domain" description="DUF6534" evidence="1">
    <location>
        <begin position="99"/>
        <end position="151"/>
    </location>
</feature>
<dbReference type="AlphaFoldDB" id="A0A1C7M780"/>
<keyword evidence="3" id="KW-1185">Reference proteome</keyword>
<evidence type="ECO:0000313" key="2">
    <source>
        <dbReference type="EMBL" id="OBZ72791.1"/>
    </source>
</evidence>
<reference evidence="2 3" key="1">
    <citation type="submission" date="2016-03" db="EMBL/GenBank/DDBJ databases">
        <title>Whole genome sequencing of Grifola frondosa 9006-11.</title>
        <authorList>
            <person name="Min B."/>
            <person name="Park H."/>
            <person name="Kim J.-G."/>
            <person name="Cho H."/>
            <person name="Oh Y.-L."/>
            <person name="Kong W.-S."/>
            <person name="Choi I.-G."/>
        </authorList>
    </citation>
    <scope>NUCLEOTIDE SEQUENCE [LARGE SCALE GENOMIC DNA]</scope>
    <source>
        <strain evidence="2 3">9006-11</strain>
    </source>
</reference>
<dbReference type="InterPro" id="IPR045339">
    <property type="entry name" value="DUF6534"/>
</dbReference>
<proteinExistence type="predicted"/>
<sequence>MLLCVARLDCKSKDASNHIVCGVLWHYSNGIWNSNLCLRLDHSAMGDLQNSPSATGDHQYRARCGCVRRRFGSAVPYILLAAVAKWPSVGEPAQLDHHITVNTGALTSIISVLSVILFATEPHSLAFLALTTIQSKLYSVSFLGSLNARQRIRNNMQSSPQVFPSVEFSDRNTMPATSPQIEVFRQTVVMTDTTDDDMAGARLNFIRTHSCRTAARSRAHITFDPSIDESSLKPSWPCLGPFLIILDAELRPLPHDSRSQLFTICPRTPVHYKSSLRLPSDRRVSCDMTTQ</sequence>